<dbReference type="Proteomes" id="UP000730481">
    <property type="component" value="Unassembled WGS sequence"/>
</dbReference>
<accession>A0A9P5A638</accession>
<organism evidence="2 3">
    <name type="scientific">Fusarium beomiforme</name>
    <dbReference type="NCBI Taxonomy" id="44412"/>
    <lineage>
        <taxon>Eukaryota</taxon>
        <taxon>Fungi</taxon>
        <taxon>Dikarya</taxon>
        <taxon>Ascomycota</taxon>
        <taxon>Pezizomycotina</taxon>
        <taxon>Sordariomycetes</taxon>
        <taxon>Hypocreomycetidae</taxon>
        <taxon>Hypocreales</taxon>
        <taxon>Nectriaceae</taxon>
        <taxon>Fusarium</taxon>
        <taxon>Fusarium burgessii species complex</taxon>
    </lineage>
</organism>
<evidence type="ECO:0000256" key="1">
    <source>
        <dbReference type="SAM" id="SignalP"/>
    </source>
</evidence>
<protein>
    <submittedName>
        <fullName evidence="2">Uncharacterized protein</fullName>
    </submittedName>
</protein>
<name>A0A9P5A638_9HYPO</name>
<gene>
    <name evidence="2" type="ORF">FBEOM_13898</name>
</gene>
<feature type="chain" id="PRO_5040244127" evidence="1">
    <location>
        <begin position="21"/>
        <end position="127"/>
    </location>
</feature>
<dbReference type="AlphaFoldDB" id="A0A9P5A638"/>
<reference evidence="2" key="1">
    <citation type="journal article" date="2017" name="Mycologia">
        <title>Fusarium algeriense, sp. nov., a novel toxigenic crown rot pathogen of durum wheat from Algeria is nested in the Fusarium burgessii species complex.</title>
        <authorList>
            <person name="Laraba I."/>
            <person name="Keddad A."/>
            <person name="Boureghda H."/>
            <person name="Abdallah N."/>
            <person name="Vaughan M.M."/>
            <person name="Proctor R.H."/>
            <person name="Busman M."/>
            <person name="O'Donnell K."/>
        </authorList>
    </citation>
    <scope>NUCLEOTIDE SEQUENCE</scope>
    <source>
        <strain evidence="2">NRRL 25174</strain>
    </source>
</reference>
<reference evidence="2" key="2">
    <citation type="submission" date="2020-02" db="EMBL/GenBank/DDBJ databases">
        <title>Identification and distribution of gene clusters putatively required for synthesis of sphingolipid metabolism inhibitors in phylogenetically diverse species of the filamentous fungus Fusarium.</title>
        <authorList>
            <person name="Kim H.-S."/>
            <person name="Busman M."/>
            <person name="Brown D.W."/>
            <person name="Divon H."/>
            <person name="Uhlig S."/>
            <person name="Proctor R.H."/>
        </authorList>
    </citation>
    <scope>NUCLEOTIDE SEQUENCE</scope>
    <source>
        <strain evidence="2">NRRL 25174</strain>
    </source>
</reference>
<keyword evidence="1" id="KW-0732">Signal</keyword>
<evidence type="ECO:0000313" key="3">
    <source>
        <dbReference type="Proteomes" id="UP000730481"/>
    </source>
</evidence>
<dbReference type="EMBL" id="PVQB02001110">
    <property type="protein sequence ID" value="KAF4332303.1"/>
    <property type="molecule type" value="Genomic_DNA"/>
</dbReference>
<proteinExistence type="predicted"/>
<dbReference type="OrthoDB" id="5103279at2759"/>
<sequence>MLARTTILSVFAALAATSFAAETEPYFVSVYSDRDCQDLVGSEGSADNIDCEDLENEYSVPIRSIKFEHPRMSISCGFQVGYSKDDNTCFSWEFINVSDRCYNFPGNPGGDAPEIKSFYAWKLPCPE</sequence>
<comment type="caution">
    <text evidence="2">The sequence shown here is derived from an EMBL/GenBank/DDBJ whole genome shotgun (WGS) entry which is preliminary data.</text>
</comment>
<evidence type="ECO:0000313" key="2">
    <source>
        <dbReference type="EMBL" id="KAF4332303.1"/>
    </source>
</evidence>
<keyword evidence="3" id="KW-1185">Reference proteome</keyword>
<feature type="signal peptide" evidence="1">
    <location>
        <begin position="1"/>
        <end position="20"/>
    </location>
</feature>